<protein>
    <submittedName>
        <fullName evidence="1">Uncharacterized protein</fullName>
    </submittedName>
</protein>
<name>K0RFE0_THAOC</name>
<dbReference type="AlphaFoldDB" id="K0RFE0"/>
<sequence>VDNIKEMFMAGVATKEQFAEALKAYQDAVEEMKRVEFFGIALPKGIDIFSLDINHELTSRSVCQTALPLNLMKRIITMGAFLFVPLEQSLPRPFCTQNPAGEDLIGRLQDTACGHRVDSTTSLPFGRYRSRRQRAEFVWSKQIK</sequence>
<dbReference type="OrthoDB" id="2247385at2759"/>
<dbReference type="Proteomes" id="UP000266841">
    <property type="component" value="Unassembled WGS sequence"/>
</dbReference>
<dbReference type="EMBL" id="AGNL01040658">
    <property type="protein sequence ID" value="EJK51975.1"/>
    <property type="molecule type" value="Genomic_DNA"/>
</dbReference>
<comment type="caution">
    <text evidence="1">The sequence shown here is derived from an EMBL/GenBank/DDBJ whole genome shotgun (WGS) entry which is preliminary data.</text>
</comment>
<feature type="non-terminal residue" evidence="1">
    <location>
        <position position="1"/>
    </location>
</feature>
<evidence type="ECO:0000313" key="2">
    <source>
        <dbReference type="Proteomes" id="UP000266841"/>
    </source>
</evidence>
<organism evidence="1 2">
    <name type="scientific">Thalassiosira oceanica</name>
    <name type="common">Marine diatom</name>
    <dbReference type="NCBI Taxonomy" id="159749"/>
    <lineage>
        <taxon>Eukaryota</taxon>
        <taxon>Sar</taxon>
        <taxon>Stramenopiles</taxon>
        <taxon>Ochrophyta</taxon>
        <taxon>Bacillariophyta</taxon>
        <taxon>Coscinodiscophyceae</taxon>
        <taxon>Thalassiosirophycidae</taxon>
        <taxon>Thalassiosirales</taxon>
        <taxon>Thalassiosiraceae</taxon>
        <taxon>Thalassiosira</taxon>
    </lineage>
</organism>
<keyword evidence="2" id="KW-1185">Reference proteome</keyword>
<reference evidence="1 2" key="1">
    <citation type="journal article" date="2012" name="Genome Biol.">
        <title>Genome and low-iron response of an oceanic diatom adapted to chronic iron limitation.</title>
        <authorList>
            <person name="Lommer M."/>
            <person name="Specht M."/>
            <person name="Roy A.S."/>
            <person name="Kraemer L."/>
            <person name="Andreson R."/>
            <person name="Gutowska M.A."/>
            <person name="Wolf J."/>
            <person name="Bergner S.V."/>
            <person name="Schilhabel M.B."/>
            <person name="Klostermeier U.C."/>
            <person name="Beiko R.G."/>
            <person name="Rosenstiel P."/>
            <person name="Hippler M."/>
            <person name="Laroche J."/>
        </authorList>
    </citation>
    <scope>NUCLEOTIDE SEQUENCE [LARGE SCALE GENOMIC DNA]</scope>
    <source>
        <strain evidence="1 2">CCMP1005</strain>
    </source>
</reference>
<gene>
    <name evidence="1" type="ORF">THAOC_28801</name>
</gene>
<accession>K0RFE0</accession>
<proteinExistence type="predicted"/>
<evidence type="ECO:0000313" key="1">
    <source>
        <dbReference type="EMBL" id="EJK51975.1"/>
    </source>
</evidence>